<evidence type="ECO:0000313" key="1">
    <source>
        <dbReference type="EMBL" id="MBA8991868.1"/>
    </source>
</evidence>
<evidence type="ECO:0000313" key="2">
    <source>
        <dbReference type="EMBL" id="NUU15358.1"/>
    </source>
</evidence>
<dbReference type="AlphaFoldDB" id="A0AAW3TBC6"/>
<reference evidence="2 3" key="1">
    <citation type="submission" date="2020-05" db="EMBL/GenBank/DDBJ databases">
        <title>Genome Sequencing of Type Strains.</title>
        <authorList>
            <person name="Lemaire J.F."/>
            <person name="Inderbitzin P."/>
            <person name="Gregorio O.A."/>
            <person name="Collins S.B."/>
            <person name="Wespe N."/>
            <person name="Knight-Connoni V."/>
        </authorList>
    </citation>
    <scope>NUCLEOTIDE SEQUENCE [LARGE SCALE GENOMIC DNA]</scope>
    <source>
        <strain evidence="2 3">ATCC 19096</strain>
    </source>
</reference>
<reference evidence="1 4" key="2">
    <citation type="submission" date="2020-07" db="EMBL/GenBank/DDBJ databases">
        <title>Above-ground endophytic microbial communities from plants in different locations in the United States.</title>
        <authorList>
            <person name="Frank C."/>
        </authorList>
    </citation>
    <scope>NUCLEOTIDE SEQUENCE [LARGE SCALE GENOMIC DNA]</scope>
    <source>
        <strain evidence="1 4">WPL5_2</strain>
    </source>
</reference>
<dbReference type="EMBL" id="JABMCE010000085">
    <property type="protein sequence ID" value="NUU15358.1"/>
    <property type="molecule type" value="Genomic_DNA"/>
</dbReference>
<evidence type="ECO:0000313" key="4">
    <source>
        <dbReference type="Proteomes" id="UP000590225"/>
    </source>
</evidence>
<sequence length="72" mass="9103">MAKDPVEELLERRDEEWRARIRHKYRFRPWRARRVIWEYDEILRRLEEWRAARRERARLIARGELSGERGAE</sequence>
<gene>
    <name evidence="1" type="ORF">FHW23_003146</name>
    <name evidence="2" type="ORF">HP507_16110</name>
</gene>
<protein>
    <submittedName>
        <fullName evidence="1">Uncharacterized protein</fullName>
    </submittedName>
</protein>
<accession>A0AAW3TBC6</accession>
<dbReference type="EMBL" id="JACGXP010000005">
    <property type="protein sequence ID" value="MBA8991868.1"/>
    <property type="molecule type" value="Genomic_DNA"/>
</dbReference>
<dbReference type="RefSeq" id="WP_175352793.1">
    <property type="nucleotide sequence ID" value="NZ_BAAAWQ010000001.1"/>
</dbReference>
<comment type="caution">
    <text evidence="1">The sequence shown here is derived from an EMBL/GenBank/DDBJ whole genome shotgun (WGS) entry which is preliminary data.</text>
</comment>
<dbReference type="Proteomes" id="UP000573001">
    <property type="component" value="Unassembled WGS sequence"/>
</dbReference>
<proteinExistence type="predicted"/>
<organism evidence="1 4">
    <name type="scientific">Curtobacterium pusillum</name>
    <dbReference type="NCBI Taxonomy" id="69373"/>
    <lineage>
        <taxon>Bacteria</taxon>
        <taxon>Bacillati</taxon>
        <taxon>Actinomycetota</taxon>
        <taxon>Actinomycetes</taxon>
        <taxon>Micrococcales</taxon>
        <taxon>Microbacteriaceae</taxon>
        <taxon>Curtobacterium</taxon>
    </lineage>
</organism>
<dbReference type="Proteomes" id="UP000590225">
    <property type="component" value="Unassembled WGS sequence"/>
</dbReference>
<name>A0AAW3TBC6_9MICO</name>
<keyword evidence="3" id="KW-1185">Reference proteome</keyword>
<evidence type="ECO:0000313" key="3">
    <source>
        <dbReference type="Proteomes" id="UP000573001"/>
    </source>
</evidence>